<protein>
    <recommendedName>
        <fullName evidence="3 7">Flagella basal body P-ring formation protein FlgA</fullName>
    </recommendedName>
</protein>
<evidence type="ECO:0000256" key="1">
    <source>
        <dbReference type="ARBA" id="ARBA00004418"/>
    </source>
</evidence>
<evidence type="ECO:0000256" key="3">
    <source>
        <dbReference type="ARBA" id="ARBA00014754"/>
    </source>
</evidence>
<dbReference type="PANTHER" id="PTHR36307">
    <property type="entry name" value="FLAGELLA BASAL BODY P-RING FORMATION PROTEIN FLGA"/>
    <property type="match status" value="1"/>
</dbReference>
<evidence type="ECO:0000256" key="7">
    <source>
        <dbReference type="RuleBase" id="RU362063"/>
    </source>
</evidence>
<keyword evidence="10" id="KW-1185">Reference proteome</keyword>
<keyword evidence="9" id="KW-0969">Cilium</keyword>
<dbReference type="Pfam" id="PF17656">
    <property type="entry name" value="ChapFlgA_N"/>
    <property type="match status" value="1"/>
</dbReference>
<comment type="caution">
    <text evidence="9">The sequence shown here is derived from an EMBL/GenBank/DDBJ whole genome shotgun (WGS) entry which is preliminary data.</text>
</comment>
<evidence type="ECO:0000313" key="9">
    <source>
        <dbReference type="EMBL" id="MDQ0011343.1"/>
    </source>
</evidence>
<dbReference type="InterPro" id="IPR039246">
    <property type="entry name" value="Flagellar_FlgA"/>
</dbReference>
<dbReference type="InterPro" id="IPR017585">
    <property type="entry name" value="SAF_FlgA"/>
</dbReference>
<evidence type="ECO:0000313" key="10">
    <source>
        <dbReference type="Proteomes" id="UP001237737"/>
    </source>
</evidence>
<dbReference type="InterPro" id="IPR041231">
    <property type="entry name" value="FlgA_N"/>
</dbReference>
<dbReference type="SMART" id="SM00858">
    <property type="entry name" value="SAF"/>
    <property type="match status" value="1"/>
</dbReference>
<evidence type="ECO:0000256" key="6">
    <source>
        <dbReference type="ARBA" id="ARBA00025643"/>
    </source>
</evidence>
<dbReference type="InterPro" id="IPR013974">
    <property type="entry name" value="SAF"/>
</dbReference>
<keyword evidence="9" id="KW-0282">Flagellum</keyword>
<keyword evidence="4 7" id="KW-0732">Signal</keyword>
<dbReference type="CDD" id="cd11614">
    <property type="entry name" value="SAF_CpaB_FlgA_like"/>
    <property type="match status" value="1"/>
</dbReference>
<dbReference type="PANTHER" id="PTHR36307:SF1">
    <property type="entry name" value="FLAGELLA BASAL BODY P-RING FORMATION PROTEIN FLGA"/>
    <property type="match status" value="1"/>
</dbReference>
<comment type="similarity">
    <text evidence="2 7">Belongs to the FlgA family.</text>
</comment>
<evidence type="ECO:0000256" key="4">
    <source>
        <dbReference type="ARBA" id="ARBA00022729"/>
    </source>
</evidence>
<name>A0ABT9T242_9GAMM</name>
<organism evidence="9 10">
    <name type="scientific">Luteibacter jiangsuensis</name>
    <dbReference type="NCBI Taxonomy" id="637577"/>
    <lineage>
        <taxon>Bacteria</taxon>
        <taxon>Pseudomonadati</taxon>
        <taxon>Pseudomonadota</taxon>
        <taxon>Gammaproteobacteria</taxon>
        <taxon>Lysobacterales</taxon>
        <taxon>Rhodanobacteraceae</taxon>
        <taxon>Luteibacter</taxon>
    </lineage>
</organism>
<dbReference type="Proteomes" id="UP001237737">
    <property type="component" value="Unassembled WGS sequence"/>
</dbReference>
<dbReference type="RefSeq" id="WP_306851727.1">
    <property type="nucleotide sequence ID" value="NZ_JAUSSK010000005.1"/>
</dbReference>
<reference evidence="9 10" key="1">
    <citation type="submission" date="2023-07" db="EMBL/GenBank/DDBJ databases">
        <title>Sorghum-associated microbial communities from plants grown in Nebraska, USA.</title>
        <authorList>
            <person name="Schachtman D."/>
        </authorList>
    </citation>
    <scope>NUCLEOTIDE SEQUENCE [LARGE SCALE GENOMIC DNA]</scope>
    <source>
        <strain evidence="9 10">CC60</strain>
    </source>
</reference>
<feature type="signal peptide" evidence="7">
    <location>
        <begin position="1"/>
        <end position="24"/>
    </location>
</feature>
<evidence type="ECO:0000256" key="2">
    <source>
        <dbReference type="ARBA" id="ARBA00010474"/>
    </source>
</evidence>
<gene>
    <name evidence="9" type="ORF">J2T07_003553</name>
</gene>
<dbReference type="Pfam" id="PF13144">
    <property type="entry name" value="ChapFlgA"/>
    <property type="match status" value="1"/>
</dbReference>
<sequence>MIHRVLTIGLAFIATLALPPSAEAGQSLDAIRTTAVDWLQQHRNLPGTRMTAEAGALDSRLRLADCTAPLDASLPGNRPLGARVGVTVRCPMPGGWTVRVPVRVKMLTDVLVTSRPLARGDGIGAGDVHAEERDVATLAYGYVADLDQIGGRSLVRPLSAGTVLTPGMLAGRQAVRIGDAVSMEASVDGVTIRAEGVAMGAGDTGARLKVRNASSGKVLDAIVSGPGTVAVLP</sequence>
<accession>A0ABT9T242</accession>
<evidence type="ECO:0000256" key="5">
    <source>
        <dbReference type="ARBA" id="ARBA00022764"/>
    </source>
</evidence>
<dbReference type="NCBIfam" id="TIGR03170">
    <property type="entry name" value="flgA_cterm"/>
    <property type="match status" value="1"/>
</dbReference>
<comment type="function">
    <text evidence="6 7">Involved in the assembly process of the P-ring formation. It may associate with FlgF on the rod constituting a structure essential for the P-ring assembly or may act as a modulator protein for the P-ring assembly.</text>
</comment>
<dbReference type="Gene3D" id="3.90.1210.10">
    <property type="entry name" value="Antifreeze-like/N-acetylneuraminic acid synthase C-terminal domain"/>
    <property type="match status" value="1"/>
</dbReference>
<keyword evidence="5 7" id="KW-0574">Periplasm</keyword>
<evidence type="ECO:0000259" key="8">
    <source>
        <dbReference type="SMART" id="SM00858"/>
    </source>
</evidence>
<comment type="subcellular location">
    <subcellularLocation>
        <location evidence="1 7">Periplasm</location>
    </subcellularLocation>
</comment>
<keyword evidence="9" id="KW-0966">Cell projection</keyword>
<dbReference type="EMBL" id="JAUSSK010000005">
    <property type="protein sequence ID" value="MDQ0011343.1"/>
    <property type="molecule type" value="Genomic_DNA"/>
</dbReference>
<feature type="domain" description="SAF" evidence="8">
    <location>
        <begin position="108"/>
        <end position="170"/>
    </location>
</feature>
<keyword evidence="7" id="KW-1005">Bacterial flagellum biogenesis</keyword>
<dbReference type="Gene3D" id="2.30.30.760">
    <property type="match status" value="1"/>
</dbReference>
<proteinExistence type="inferred from homology"/>
<feature type="chain" id="PRO_5045013800" description="Flagella basal body P-ring formation protein FlgA" evidence="7">
    <location>
        <begin position="25"/>
        <end position="233"/>
    </location>
</feature>